<dbReference type="EMBL" id="FWYD01000021">
    <property type="protein sequence ID" value="SMD04295.1"/>
    <property type="molecule type" value="Genomic_DNA"/>
</dbReference>
<dbReference type="AlphaFoldDB" id="A0A1W2E3M7"/>
<gene>
    <name evidence="2" type="ORF">SAMN06295998_12168</name>
</gene>
<evidence type="ECO:0000256" key="1">
    <source>
        <dbReference type="SAM" id="MobiDB-lite"/>
    </source>
</evidence>
<dbReference type="Proteomes" id="UP000192330">
    <property type="component" value="Unassembled WGS sequence"/>
</dbReference>
<evidence type="ECO:0000313" key="2">
    <source>
        <dbReference type="EMBL" id="SMD04295.1"/>
    </source>
</evidence>
<organism evidence="2 3">
    <name type="scientific">Primorskyibacter flagellatus</name>
    <dbReference type="NCBI Taxonomy" id="1387277"/>
    <lineage>
        <taxon>Bacteria</taxon>
        <taxon>Pseudomonadati</taxon>
        <taxon>Pseudomonadota</taxon>
        <taxon>Alphaproteobacteria</taxon>
        <taxon>Rhodobacterales</taxon>
        <taxon>Roseobacteraceae</taxon>
        <taxon>Primorskyibacter</taxon>
    </lineage>
</organism>
<dbReference type="OrthoDB" id="9826920at2"/>
<dbReference type="STRING" id="1387277.SAMN06295998_12168"/>
<sequence>MSIIGVTQYIVPAISAQPLKVPKTGPDHDNSSGRHISIKGDAVPVISAKGLTNGTEQPHAAPPSVLQLKILALLKEQEEARLLRDGAEETAANTPNRRVDEGSADSPASNPLDERPISFSYNTTDPAMTMTDGFVIPTMSADALAQNPLGAAQQRWHLKETAPLTRHDLRLELAR</sequence>
<name>A0A1W2E3M7_9RHOB</name>
<accession>A0A1W2E3M7</accession>
<evidence type="ECO:0000313" key="3">
    <source>
        <dbReference type="Proteomes" id="UP000192330"/>
    </source>
</evidence>
<keyword evidence="3" id="KW-1185">Reference proteome</keyword>
<proteinExistence type="predicted"/>
<dbReference type="RefSeq" id="WP_084354243.1">
    <property type="nucleotide sequence ID" value="NZ_FWYD01000021.1"/>
</dbReference>
<feature type="region of interest" description="Disordered" evidence="1">
    <location>
        <begin position="84"/>
        <end position="124"/>
    </location>
</feature>
<protein>
    <submittedName>
        <fullName evidence="2">Uncharacterized protein</fullName>
    </submittedName>
</protein>
<reference evidence="2 3" key="1">
    <citation type="submission" date="2017-04" db="EMBL/GenBank/DDBJ databases">
        <authorList>
            <person name="Afonso C.L."/>
            <person name="Miller P.J."/>
            <person name="Scott M.A."/>
            <person name="Spackman E."/>
            <person name="Goraichik I."/>
            <person name="Dimitrov K.M."/>
            <person name="Suarez D.L."/>
            <person name="Swayne D.E."/>
        </authorList>
    </citation>
    <scope>NUCLEOTIDE SEQUENCE [LARGE SCALE GENOMIC DNA]</scope>
    <source>
        <strain evidence="2 3">CGMCC 1.12644</strain>
    </source>
</reference>